<proteinExistence type="predicted"/>
<keyword evidence="1" id="KW-0472">Membrane</keyword>
<keyword evidence="1" id="KW-1133">Transmembrane helix</keyword>
<keyword evidence="1" id="KW-0812">Transmembrane</keyword>
<name>A0A1I8C030_MELHA</name>
<keyword evidence="2" id="KW-1185">Reference proteome</keyword>
<accession>A0A1I8C030</accession>
<evidence type="ECO:0000313" key="3">
    <source>
        <dbReference type="WBParaSite" id="MhA1_Contig862.frz3.fgene3"/>
    </source>
</evidence>
<reference evidence="3" key="1">
    <citation type="submission" date="2016-11" db="UniProtKB">
        <authorList>
            <consortium name="WormBaseParasite"/>
        </authorList>
    </citation>
    <scope>IDENTIFICATION</scope>
</reference>
<evidence type="ECO:0000256" key="1">
    <source>
        <dbReference type="SAM" id="Phobius"/>
    </source>
</evidence>
<organism evidence="2 3">
    <name type="scientific">Meloidogyne hapla</name>
    <name type="common">Root-knot nematode worm</name>
    <dbReference type="NCBI Taxonomy" id="6305"/>
    <lineage>
        <taxon>Eukaryota</taxon>
        <taxon>Metazoa</taxon>
        <taxon>Ecdysozoa</taxon>
        <taxon>Nematoda</taxon>
        <taxon>Chromadorea</taxon>
        <taxon>Rhabditida</taxon>
        <taxon>Tylenchina</taxon>
        <taxon>Tylenchomorpha</taxon>
        <taxon>Tylenchoidea</taxon>
        <taxon>Meloidogynidae</taxon>
        <taxon>Meloidogyninae</taxon>
        <taxon>Meloidogyne</taxon>
    </lineage>
</organism>
<dbReference type="AlphaFoldDB" id="A0A1I8C030"/>
<evidence type="ECO:0000313" key="2">
    <source>
        <dbReference type="Proteomes" id="UP000095281"/>
    </source>
</evidence>
<sequence>MNLYISSLFINLISLNYLILLFLFIQLFNSNKASDVFTAMVDIENLLISEVSGTSEVIEKYIKSEQERLNKLREFAEEYANALYDSSGRSKFRGGQLVPGQLDYSIRTI</sequence>
<dbReference type="WBParaSite" id="MhA1_Contig862.frz3.fgene3">
    <property type="protein sequence ID" value="MhA1_Contig862.frz3.fgene3"/>
    <property type="gene ID" value="MhA1_Contig862.frz3.fgene3"/>
</dbReference>
<feature type="transmembrane region" description="Helical" evidence="1">
    <location>
        <begin position="6"/>
        <end position="25"/>
    </location>
</feature>
<dbReference type="Proteomes" id="UP000095281">
    <property type="component" value="Unplaced"/>
</dbReference>
<protein>
    <submittedName>
        <fullName evidence="3">Uncharacterized protein</fullName>
    </submittedName>
</protein>